<keyword evidence="1" id="KW-0238">DNA-binding</keyword>
<feature type="domain" description="HTH cro/C1-type" evidence="2">
    <location>
        <begin position="44"/>
        <end position="98"/>
    </location>
</feature>
<dbReference type="GO" id="GO:0003700">
    <property type="term" value="F:DNA-binding transcription factor activity"/>
    <property type="evidence" value="ECO:0007669"/>
    <property type="project" value="TreeGrafter"/>
</dbReference>
<dbReference type="InterPro" id="IPR011051">
    <property type="entry name" value="RmlC_Cupin_sf"/>
</dbReference>
<dbReference type="Pfam" id="PF07883">
    <property type="entry name" value="Cupin_2"/>
    <property type="match status" value="1"/>
</dbReference>
<dbReference type="EMBL" id="JACHIP010000002">
    <property type="protein sequence ID" value="MBB5056866.1"/>
    <property type="molecule type" value="Genomic_DNA"/>
</dbReference>
<sequence length="221" mass="25214">MPEIKQAELDSPLNEDAAVSHDFSVVDPTRVEQQIDEKLIGERIRSMRLKRSMGLVELGRLSGLSASFLSQLETGRVVPTIRNLARIALVFQRDLSCFFTVDKKVSFRRLSKSDRIPITRKQKQNSRFVSQSLSALIPDRHMVPCLAEFLPNGEECEFTPKIFRGTEFVYVLDGELEIALPNERHWLCKGDVVWIDANTTRQYLCNGDRTARALIVTEHPK</sequence>
<comment type="caution">
    <text evidence="3">The sequence shown here is derived from an EMBL/GenBank/DDBJ whole genome shotgun (WGS) entry which is preliminary data.</text>
</comment>
<dbReference type="GO" id="GO:0003677">
    <property type="term" value="F:DNA binding"/>
    <property type="evidence" value="ECO:0007669"/>
    <property type="project" value="UniProtKB-KW"/>
</dbReference>
<dbReference type="SMART" id="SM00530">
    <property type="entry name" value="HTH_XRE"/>
    <property type="match status" value="1"/>
</dbReference>
<dbReference type="PROSITE" id="PS50943">
    <property type="entry name" value="HTH_CROC1"/>
    <property type="match status" value="1"/>
</dbReference>
<dbReference type="RefSeq" id="WP_184215142.1">
    <property type="nucleotide sequence ID" value="NZ_JACHIP010000002.1"/>
</dbReference>
<dbReference type="SUPFAM" id="SSF47413">
    <property type="entry name" value="lambda repressor-like DNA-binding domains"/>
    <property type="match status" value="1"/>
</dbReference>
<dbReference type="Gene3D" id="1.10.260.40">
    <property type="entry name" value="lambda repressor-like DNA-binding domains"/>
    <property type="match status" value="1"/>
</dbReference>
<protein>
    <submittedName>
        <fullName evidence="3">Transcriptional regulator with XRE-family HTH domain</fullName>
    </submittedName>
</protein>
<dbReference type="Pfam" id="PF13560">
    <property type="entry name" value="HTH_31"/>
    <property type="match status" value="1"/>
</dbReference>
<dbReference type="InterPro" id="IPR014710">
    <property type="entry name" value="RmlC-like_jellyroll"/>
</dbReference>
<dbReference type="Proteomes" id="UP000540989">
    <property type="component" value="Unassembled WGS sequence"/>
</dbReference>
<evidence type="ECO:0000256" key="1">
    <source>
        <dbReference type="ARBA" id="ARBA00023125"/>
    </source>
</evidence>
<gene>
    <name evidence="3" type="ORF">HDF16_001551</name>
</gene>
<keyword evidence="4" id="KW-1185">Reference proteome</keyword>
<proteinExistence type="predicted"/>
<dbReference type="Gene3D" id="2.60.120.10">
    <property type="entry name" value="Jelly Rolls"/>
    <property type="match status" value="1"/>
</dbReference>
<dbReference type="CDD" id="cd02209">
    <property type="entry name" value="cupin_XRE_C"/>
    <property type="match status" value="1"/>
</dbReference>
<dbReference type="PANTHER" id="PTHR46797:SF1">
    <property type="entry name" value="METHYLPHOSPHONATE SYNTHASE"/>
    <property type="match status" value="1"/>
</dbReference>
<dbReference type="PANTHER" id="PTHR46797">
    <property type="entry name" value="HTH-TYPE TRANSCRIPTIONAL REGULATOR"/>
    <property type="match status" value="1"/>
</dbReference>
<dbReference type="AlphaFoldDB" id="A0A7W8E2Y5"/>
<dbReference type="InterPro" id="IPR001387">
    <property type="entry name" value="Cro/C1-type_HTH"/>
</dbReference>
<dbReference type="InterPro" id="IPR010982">
    <property type="entry name" value="Lambda_DNA-bd_dom_sf"/>
</dbReference>
<evidence type="ECO:0000259" key="2">
    <source>
        <dbReference type="PROSITE" id="PS50943"/>
    </source>
</evidence>
<reference evidence="3 4" key="1">
    <citation type="submission" date="2020-08" db="EMBL/GenBank/DDBJ databases">
        <title>Genomic Encyclopedia of Type Strains, Phase IV (KMG-V): Genome sequencing to study the core and pangenomes of soil and plant-associated prokaryotes.</title>
        <authorList>
            <person name="Whitman W."/>
        </authorList>
    </citation>
    <scope>NUCLEOTIDE SEQUENCE [LARGE SCALE GENOMIC DNA]</scope>
    <source>
        <strain evidence="3 4">M8UP14</strain>
    </source>
</reference>
<dbReference type="SUPFAM" id="SSF51182">
    <property type="entry name" value="RmlC-like cupins"/>
    <property type="match status" value="1"/>
</dbReference>
<dbReference type="InterPro" id="IPR050807">
    <property type="entry name" value="TransReg_Diox_bact_type"/>
</dbReference>
<dbReference type="GO" id="GO:0005829">
    <property type="term" value="C:cytosol"/>
    <property type="evidence" value="ECO:0007669"/>
    <property type="project" value="TreeGrafter"/>
</dbReference>
<name>A0A7W8E2Y5_9BACT</name>
<evidence type="ECO:0000313" key="4">
    <source>
        <dbReference type="Proteomes" id="UP000540989"/>
    </source>
</evidence>
<organism evidence="3 4">
    <name type="scientific">Granulicella aggregans</name>
    <dbReference type="NCBI Taxonomy" id="474949"/>
    <lineage>
        <taxon>Bacteria</taxon>
        <taxon>Pseudomonadati</taxon>
        <taxon>Acidobacteriota</taxon>
        <taxon>Terriglobia</taxon>
        <taxon>Terriglobales</taxon>
        <taxon>Acidobacteriaceae</taxon>
        <taxon>Granulicella</taxon>
    </lineage>
</organism>
<dbReference type="InterPro" id="IPR013096">
    <property type="entry name" value="Cupin_2"/>
</dbReference>
<evidence type="ECO:0000313" key="3">
    <source>
        <dbReference type="EMBL" id="MBB5056866.1"/>
    </source>
</evidence>
<accession>A0A7W8E2Y5</accession>
<dbReference type="CDD" id="cd00093">
    <property type="entry name" value="HTH_XRE"/>
    <property type="match status" value="1"/>
</dbReference>